<evidence type="ECO:0000313" key="3">
    <source>
        <dbReference type="Proteomes" id="UP001412239"/>
    </source>
</evidence>
<evidence type="ECO:0000256" key="1">
    <source>
        <dbReference type="SAM" id="Phobius"/>
    </source>
</evidence>
<dbReference type="Proteomes" id="UP001412239">
    <property type="component" value="Unassembled WGS sequence"/>
</dbReference>
<dbReference type="EMBL" id="LN890943">
    <property type="protein sequence ID" value="CUS15814.1"/>
    <property type="molecule type" value="Genomic_DNA"/>
</dbReference>
<dbReference type="AlphaFoldDB" id="A0A292Q8S0"/>
<feature type="transmembrane region" description="Helical" evidence="1">
    <location>
        <begin position="30"/>
        <end position="50"/>
    </location>
</feature>
<protein>
    <submittedName>
        <fullName evidence="2">Uncharacterized protein</fullName>
    </submittedName>
</protein>
<name>A0A292Q8S0_9PEZI</name>
<gene>
    <name evidence="2" type="ORF">GSTUAT00000091001</name>
</gene>
<keyword evidence="1" id="KW-0472">Membrane</keyword>
<reference evidence="2" key="1">
    <citation type="submission" date="2015-10" db="EMBL/GenBank/DDBJ databases">
        <authorList>
            <person name="Regsiter A."/>
            <person name="william w."/>
        </authorList>
    </citation>
    <scope>NUCLEOTIDE SEQUENCE</scope>
    <source>
        <strain evidence="2">Montdore</strain>
    </source>
</reference>
<sequence>MSYIVGPTLGWLQSSLRLSAHACKLPLATSMVQALGVGVVLATGVAALALSGRMYGRQGIEWQDRSWRFLEYKPQNGIDQWSASGALVGGVLGGVKEGLR</sequence>
<keyword evidence="1" id="KW-0812">Transmembrane</keyword>
<keyword evidence="1" id="KW-1133">Transmembrane helix</keyword>
<keyword evidence="3" id="KW-1185">Reference proteome</keyword>
<evidence type="ECO:0000313" key="2">
    <source>
        <dbReference type="EMBL" id="CUS15814.1"/>
    </source>
</evidence>
<organism evidence="2 3">
    <name type="scientific">Tuber aestivum</name>
    <name type="common">summer truffle</name>
    <dbReference type="NCBI Taxonomy" id="59557"/>
    <lineage>
        <taxon>Eukaryota</taxon>
        <taxon>Fungi</taxon>
        <taxon>Dikarya</taxon>
        <taxon>Ascomycota</taxon>
        <taxon>Pezizomycotina</taxon>
        <taxon>Pezizomycetes</taxon>
        <taxon>Pezizales</taxon>
        <taxon>Tuberaceae</taxon>
        <taxon>Tuber</taxon>
    </lineage>
</organism>
<proteinExistence type="predicted"/>
<accession>A0A292Q8S0</accession>